<dbReference type="PANTHER" id="PTHR18968">
    <property type="entry name" value="THIAMINE PYROPHOSPHATE ENZYMES"/>
    <property type="match status" value="1"/>
</dbReference>
<dbReference type="Pfam" id="PF02776">
    <property type="entry name" value="TPP_enzyme_N"/>
    <property type="match status" value="1"/>
</dbReference>
<dbReference type="InterPro" id="IPR029035">
    <property type="entry name" value="DHS-like_NAD/FAD-binding_dom"/>
</dbReference>
<protein>
    <submittedName>
        <fullName evidence="9">Acetolactate synthase large subunit</fullName>
    </submittedName>
</protein>
<evidence type="ECO:0000256" key="1">
    <source>
        <dbReference type="ARBA" id="ARBA00001964"/>
    </source>
</evidence>
<evidence type="ECO:0000313" key="10">
    <source>
        <dbReference type="Proteomes" id="UP000236732"/>
    </source>
</evidence>
<feature type="domain" description="Thiamine pyrophosphate enzyme N-terminal TPP-binding" evidence="8">
    <location>
        <begin position="3"/>
        <end position="107"/>
    </location>
</feature>
<evidence type="ECO:0000259" key="6">
    <source>
        <dbReference type="Pfam" id="PF00205"/>
    </source>
</evidence>
<name>A0A1H6DC17_9ACTN</name>
<dbReference type="GO" id="GO:0000287">
    <property type="term" value="F:magnesium ion binding"/>
    <property type="evidence" value="ECO:0007669"/>
    <property type="project" value="InterPro"/>
</dbReference>
<dbReference type="RefSeq" id="WP_103957447.1">
    <property type="nucleotide sequence ID" value="NZ_FNVT01000005.1"/>
</dbReference>
<dbReference type="GO" id="GO:0005948">
    <property type="term" value="C:acetolactate synthase complex"/>
    <property type="evidence" value="ECO:0007669"/>
    <property type="project" value="TreeGrafter"/>
</dbReference>
<keyword evidence="3 4" id="KW-0786">Thiamine pyrophosphate</keyword>
<accession>A0A1H6DC17</accession>
<dbReference type="Gene3D" id="3.40.50.1220">
    <property type="entry name" value="TPP-binding domain"/>
    <property type="match status" value="1"/>
</dbReference>
<dbReference type="Pfam" id="PF02775">
    <property type="entry name" value="TPP_enzyme_C"/>
    <property type="match status" value="1"/>
</dbReference>
<dbReference type="GO" id="GO:0030976">
    <property type="term" value="F:thiamine pyrophosphate binding"/>
    <property type="evidence" value="ECO:0007669"/>
    <property type="project" value="InterPro"/>
</dbReference>
<comment type="cofactor">
    <cofactor evidence="1">
        <name>thiamine diphosphate</name>
        <dbReference type="ChEBI" id="CHEBI:58937"/>
    </cofactor>
</comment>
<dbReference type="SUPFAM" id="SSF52467">
    <property type="entry name" value="DHS-like NAD/FAD-binding domain"/>
    <property type="match status" value="1"/>
</dbReference>
<dbReference type="PANTHER" id="PTHR18968:SF166">
    <property type="entry name" value="2-HYDROXYACYL-COA LYASE 2"/>
    <property type="match status" value="1"/>
</dbReference>
<gene>
    <name evidence="9" type="ORF">SAMN05444920_10579</name>
</gene>
<feature type="domain" description="Thiamine pyrophosphate enzyme central" evidence="6">
    <location>
        <begin position="207"/>
        <end position="336"/>
    </location>
</feature>
<dbReference type="OrthoDB" id="3203527at2"/>
<organism evidence="9 10">
    <name type="scientific">Nonomuraea solani</name>
    <dbReference type="NCBI Taxonomy" id="1144553"/>
    <lineage>
        <taxon>Bacteria</taxon>
        <taxon>Bacillati</taxon>
        <taxon>Actinomycetota</taxon>
        <taxon>Actinomycetes</taxon>
        <taxon>Streptosporangiales</taxon>
        <taxon>Streptosporangiaceae</taxon>
        <taxon>Nonomuraea</taxon>
    </lineage>
</organism>
<dbReference type="InterPro" id="IPR012000">
    <property type="entry name" value="Thiamin_PyroP_enz_cen_dom"/>
</dbReference>
<dbReference type="AlphaFoldDB" id="A0A1H6DC17"/>
<evidence type="ECO:0000313" key="9">
    <source>
        <dbReference type="EMBL" id="SEG82702.1"/>
    </source>
</evidence>
<dbReference type="InterPro" id="IPR011766">
    <property type="entry name" value="TPP_enzyme_TPP-bd"/>
</dbReference>
<dbReference type="InterPro" id="IPR029061">
    <property type="entry name" value="THDP-binding"/>
</dbReference>
<dbReference type="Gene3D" id="3.40.50.970">
    <property type="match status" value="2"/>
</dbReference>
<dbReference type="Pfam" id="PF00205">
    <property type="entry name" value="TPP_enzyme_M"/>
    <property type="match status" value="1"/>
</dbReference>
<feature type="region of interest" description="Disordered" evidence="5">
    <location>
        <begin position="341"/>
        <end position="360"/>
    </location>
</feature>
<dbReference type="GO" id="GO:0009099">
    <property type="term" value="P:L-valine biosynthetic process"/>
    <property type="evidence" value="ECO:0007669"/>
    <property type="project" value="TreeGrafter"/>
</dbReference>
<dbReference type="InterPro" id="IPR045229">
    <property type="entry name" value="TPP_enz"/>
</dbReference>
<reference evidence="9 10" key="1">
    <citation type="submission" date="2016-10" db="EMBL/GenBank/DDBJ databases">
        <authorList>
            <person name="de Groot N.N."/>
        </authorList>
    </citation>
    <scope>NUCLEOTIDE SEQUENCE [LARGE SCALE GENOMIC DNA]</scope>
    <source>
        <strain evidence="9 10">CGMCC 4.7037</strain>
    </source>
</reference>
<dbReference type="GO" id="GO:0003984">
    <property type="term" value="F:acetolactate synthase activity"/>
    <property type="evidence" value="ECO:0007669"/>
    <property type="project" value="TreeGrafter"/>
</dbReference>
<evidence type="ECO:0000259" key="8">
    <source>
        <dbReference type="Pfam" id="PF02776"/>
    </source>
</evidence>
<dbReference type="Proteomes" id="UP000236732">
    <property type="component" value="Unassembled WGS sequence"/>
</dbReference>
<dbReference type="SUPFAM" id="SSF52518">
    <property type="entry name" value="Thiamin diphosphate-binding fold (THDP-binding)"/>
    <property type="match status" value="2"/>
</dbReference>
<evidence type="ECO:0000256" key="3">
    <source>
        <dbReference type="ARBA" id="ARBA00023052"/>
    </source>
</evidence>
<feature type="domain" description="Thiamine pyrophosphate enzyme TPP-binding" evidence="7">
    <location>
        <begin position="405"/>
        <end position="549"/>
    </location>
</feature>
<feature type="compositionally biased region" description="Low complexity" evidence="5">
    <location>
        <begin position="167"/>
        <end position="194"/>
    </location>
</feature>
<evidence type="ECO:0000256" key="5">
    <source>
        <dbReference type="SAM" id="MobiDB-lite"/>
    </source>
</evidence>
<sequence>MIVAEAVGRALAACGVSTVFGVVGSGNFHVTNALVAQGVRFVAARHEGGAATMADAYARMSGRVGVVSVHQGPGLTNAMTGVAEAAKSRTPLIVLAGEATEIHSNFHIDQSALATAVGAVALRVTGPETAAARAAEAYRVAVTERRTVLLNLPLDVQLTPCDPPPSATSRPATPASGLQPSPASPSGASSSGVPWADAEPSAAEVVELARLLGAAERPVFIAGRGARHARRELEELADRTGALLATSAVAKGLFRGSPWDLDVSGGFATPLAVELIRDADLIVAWGCALNMWTTRHGTLISPGTKVAKVDLDPAALKTHVPADVGVTGDTAVVARSLADRLKSAENPESPGSRSPELARRIRDEGRWRAVPYEDEGDGERIDPRTLTIGLDDLLPKDRIVSIDSGNFMGYPSMFLDVPDEGGFCFTQAFQSIGLGLATAIGAAVARPDRLPVAALGDGGALMGLAEMETVVRLALPMVIVVYDDEAYGAEVHHFGPHGHPLGTVTFPPADFAAIARGHGFTAVTVTRRADLTGVAEWLEGPRDRPLLVHAKVTRERSSWWLEEAFKGH</sequence>
<dbReference type="CDD" id="cd07035">
    <property type="entry name" value="TPP_PYR_POX_like"/>
    <property type="match status" value="1"/>
</dbReference>
<dbReference type="CDD" id="cd00568">
    <property type="entry name" value="TPP_enzymes"/>
    <property type="match status" value="1"/>
</dbReference>
<dbReference type="InterPro" id="IPR012001">
    <property type="entry name" value="Thiamin_PyroP_enz_TPP-bd_dom"/>
</dbReference>
<evidence type="ECO:0000256" key="2">
    <source>
        <dbReference type="ARBA" id="ARBA00007812"/>
    </source>
</evidence>
<evidence type="ECO:0000256" key="4">
    <source>
        <dbReference type="RuleBase" id="RU362132"/>
    </source>
</evidence>
<dbReference type="EMBL" id="FNVT01000005">
    <property type="protein sequence ID" value="SEG82702.1"/>
    <property type="molecule type" value="Genomic_DNA"/>
</dbReference>
<evidence type="ECO:0000259" key="7">
    <source>
        <dbReference type="Pfam" id="PF02775"/>
    </source>
</evidence>
<proteinExistence type="inferred from homology"/>
<keyword evidence="10" id="KW-1185">Reference proteome</keyword>
<comment type="similarity">
    <text evidence="2 4">Belongs to the TPP enzyme family.</text>
</comment>
<dbReference type="GO" id="GO:0050660">
    <property type="term" value="F:flavin adenine dinucleotide binding"/>
    <property type="evidence" value="ECO:0007669"/>
    <property type="project" value="TreeGrafter"/>
</dbReference>
<feature type="region of interest" description="Disordered" evidence="5">
    <location>
        <begin position="159"/>
        <end position="196"/>
    </location>
</feature>
<dbReference type="GO" id="GO:0009097">
    <property type="term" value="P:isoleucine biosynthetic process"/>
    <property type="evidence" value="ECO:0007669"/>
    <property type="project" value="TreeGrafter"/>
</dbReference>